<evidence type="ECO:0000259" key="5">
    <source>
        <dbReference type="Pfam" id="PF25919"/>
    </source>
</evidence>
<dbReference type="Pfam" id="PF25967">
    <property type="entry name" value="RND-MFP_C"/>
    <property type="match status" value="1"/>
</dbReference>
<feature type="domain" description="CusB-like three alpha-helical bundle" evidence="4">
    <location>
        <begin position="159"/>
        <end position="206"/>
    </location>
</feature>
<dbReference type="GO" id="GO:0016020">
    <property type="term" value="C:membrane"/>
    <property type="evidence" value="ECO:0007669"/>
    <property type="project" value="InterPro"/>
</dbReference>
<dbReference type="PANTHER" id="PTHR30097">
    <property type="entry name" value="CATION EFFLUX SYSTEM PROTEIN CUSB"/>
    <property type="match status" value="1"/>
</dbReference>
<dbReference type="Gene3D" id="2.40.30.170">
    <property type="match status" value="1"/>
</dbReference>
<evidence type="ECO:0000259" key="4">
    <source>
        <dbReference type="Pfam" id="PF25869"/>
    </source>
</evidence>
<evidence type="ECO:0000256" key="1">
    <source>
        <dbReference type="ARBA" id="ARBA00009477"/>
    </source>
</evidence>
<protein>
    <submittedName>
        <fullName evidence="8">Efflux RND transporter periplasmic adaptor subunit</fullName>
    </submittedName>
</protein>
<sequence length="491" mass="52023">MNTQKTLIALAIGAALLGLGVLGGRMSASPHPMAAVPAQPEKTVLYWYDPMKPDMHFDKPGKSPFMDMDLVPKYAGDSSDTAGVKINAQTLQNTGMRAAVVERVPVAQHIDTSGILAFNERNISIEQARSAGFVERVWPLAPGDIIAIGQPLAEVLMPEWTAAQHEFLAIRNSNDASLISAARERLRLTGMPASLIADVEKTGKISARQTLRSSQAGVIQELAVRSGMTLAAGQTLATINGISSVWLDVAVPEAQAAWIQVGGQADIALAAFPGVPLTGKITAILPSLNETSRSIKVRVELPNRDARLRPGMSAQVKLAGHATDSALVIPTEAVIRTGKRALVMRLNADNHFEPVEVILGAEVGDKTIIASGLTEGQKIVASGQFLIESEANLAGIKTKLSSEPAAISTPAVVIDEANASIKAIDDTQVTLAHEAFKIIGMSAMTMPYTVSNPEVIKGFKVGDKVRATVQQTDDGLLLKRLQRVAKSGDHS</sequence>
<feature type="domain" description="Heavy metal binding" evidence="3">
    <location>
        <begin position="46"/>
        <end position="73"/>
    </location>
</feature>
<dbReference type="GO" id="GO:0015679">
    <property type="term" value="P:plasma membrane copper ion transport"/>
    <property type="evidence" value="ECO:0007669"/>
    <property type="project" value="TreeGrafter"/>
</dbReference>
<feature type="domain" description="CusB-like barrel-sandwich hybrid" evidence="5">
    <location>
        <begin position="124"/>
        <end position="240"/>
    </location>
</feature>
<dbReference type="Pfam" id="PF25954">
    <property type="entry name" value="Beta-barrel_RND_2"/>
    <property type="match status" value="1"/>
</dbReference>
<reference evidence="8 9" key="1">
    <citation type="submission" date="2020-05" db="EMBL/GenBank/DDBJ databases">
        <title>Complete genome sequence of Deefgea sp. D17.</title>
        <authorList>
            <person name="Bae J.-W."/>
            <person name="Han J.E."/>
        </authorList>
    </citation>
    <scope>NUCLEOTIDE SEQUENCE [LARGE SCALE GENOMIC DNA]</scope>
    <source>
        <strain evidence="8 9">D17</strain>
    </source>
</reference>
<gene>
    <name evidence="8" type="ORF">HQN60_09695</name>
</gene>
<dbReference type="AlphaFoldDB" id="A0A6M8SP16"/>
<dbReference type="NCBIfam" id="TIGR01730">
    <property type="entry name" value="RND_mfp"/>
    <property type="match status" value="1"/>
</dbReference>
<feature type="domain" description="CusB-like beta-barrel" evidence="6">
    <location>
        <begin position="244"/>
        <end position="321"/>
    </location>
</feature>
<dbReference type="InterPro" id="IPR058792">
    <property type="entry name" value="Beta-barrel_RND_2"/>
</dbReference>
<proteinExistence type="inferred from homology"/>
<dbReference type="GO" id="GO:0030288">
    <property type="term" value="C:outer membrane-bounded periplasmic space"/>
    <property type="evidence" value="ECO:0007669"/>
    <property type="project" value="TreeGrafter"/>
</dbReference>
<accession>A0A6M8SP16</accession>
<dbReference type="KEGG" id="dee:HQN60_09695"/>
<dbReference type="EMBL" id="CP054143">
    <property type="protein sequence ID" value="QKJ66945.1"/>
    <property type="molecule type" value="Genomic_DNA"/>
</dbReference>
<dbReference type="Pfam" id="PF25869">
    <property type="entry name" value="3HB_CusB"/>
    <property type="match status" value="1"/>
</dbReference>
<dbReference type="Gene3D" id="6.10.140.730">
    <property type="match status" value="1"/>
</dbReference>
<dbReference type="InterPro" id="IPR058791">
    <property type="entry name" value="3HB_CusB"/>
</dbReference>
<evidence type="ECO:0000313" key="9">
    <source>
        <dbReference type="Proteomes" id="UP000504844"/>
    </source>
</evidence>
<feature type="domain" description="Multidrug resistance protein MdtA-like C-terminal permuted SH3" evidence="7">
    <location>
        <begin position="326"/>
        <end position="383"/>
    </location>
</feature>
<dbReference type="InterPro" id="IPR042230">
    <property type="entry name" value="CusF_sf"/>
</dbReference>
<dbReference type="RefSeq" id="WP_173533448.1">
    <property type="nucleotide sequence ID" value="NZ_CP054143.1"/>
</dbReference>
<evidence type="ECO:0000259" key="3">
    <source>
        <dbReference type="Pfam" id="PF19335"/>
    </source>
</evidence>
<dbReference type="GO" id="GO:0022857">
    <property type="term" value="F:transmembrane transporter activity"/>
    <property type="evidence" value="ECO:0007669"/>
    <property type="project" value="InterPro"/>
</dbReference>
<evidence type="ECO:0000313" key="8">
    <source>
        <dbReference type="EMBL" id="QKJ66945.1"/>
    </source>
</evidence>
<dbReference type="SUPFAM" id="SSF111369">
    <property type="entry name" value="HlyD-like secretion proteins"/>
    <property type="match status" value="1"/>
</dbReference>
<dbReference type="GO" id="GO:0046914">
    <property type="term" value="F:transition metal ion binding"/>
    <property type="evidence" value="ECO:0007669"/>
    <property type="project" value="TreeGrafter"/>
</dbReference>
<dbReference type="GO" id="GO:0060003">
    <property type="term" value="P:copper ion export"/>
    <property type="evidence" value="ECO:0007669"/>
    <property type="project" value="TreeGrafter"/>
</dbReference>
<dbReference type="InterPro" id="IPR058627">
    <property type="entry name" value="MdtA-like_C"/>
</dbReference>
<name>A0A6M8SP16_9NEIS</name>
<dbReference type="Pfam" id="PF25919">
    <property type="entry name" value="BSH_CusB"/>
    <property type="match status" value="1"/>
</dbReference>
<dbReference type="Gene3D" id="2.40.50.320">
    <property type="entry name" value="Copper binding periplasmic protein CusF"/>
    <property type="match status" value="1"/>
</dbReference>
<dbReference type="InterPro" id="IPR021647">
    <property type="entry name" value="CusF_Ec"/>
</dbReference>
<dbReference type="Pfam" id="PF19335">
    <property type="entry name" value="HMBD"/>
    <property type="match status" value="1"/>
</dbReference>
<dbReference type="Pfam" id="PF11604">
    <property type="entry name" value="CusF_Ec"/>
    <property type="match status" value="1"/>
</dbReference>
<dbReference type="InterPro" id="IPR051909">
    <property type="entry name" value="MFP_Cation_Efflux"/>
</dbReference>
<organism evidence="8 9">
    <name type="scientific">Deefgea piscis</name>
    <dbReference type="NCBI Taxonomy" id="2739061"/>
    <lineage>
        <taxon>Bacteria</taxon>
        <taxon>Pseudomonadati</taxon>
        <taxon>Pseudomonadota</taxon>
        <taxon>Betaproteobacteria</taxon>
        <taxon>Neisseriales</taxon>
        <taxon>Chitinibacteraceae</taxon>
        <taxon>Deefgea</taxon>
    </lineage>
</organism>
<dbReference type="Proteomes" id="UP000504844">
    <property type="component" value="Chromosome"/>
</dbReference>
<dbReference type="Gene3D" id="2.40.420.20">
    <property type="match status" value="1"/>
</dbReference>
<evidence type="ECO:0000259" key="7">
    <source>
        <dbReference type="Pfam" id="PF25967"/>
    </source>
</evidence>
<evidence type="ECO:0000259" key="6">
    <source>
        <dbReference type="Pfam" id="PF25954"/>
    </source>
</evidence>
<keyword evidence="2" id="KW-0813">Transport</keyword>
<evidence type="ECO:0000256" key="2">
    <source>
        <dbReference type="ARBA" id="ARBA00022448"/>
    </source>
</evidence>
<dbReference type="InterPro" id="IPR006143">
    <property type="entry name" value="RND_pump_MFP"/>
</dbReference>
<dbReference type="FunFam" id="2.40.30.170:FF:000010">
    <property type="entry name" value="Efflux RND transporter periplasmic adaptor subunit"/>
    <property type="match status" value="1"/>
</dbReference>
<dbReference type="InterPro" id="IPR058790">
    <property type="entry name" value="BSH_CusB"/>
</dbReference>
<comment type="similarity">
    <text evidence="1">Belongs to the membrane fusion protein (MFP) (TC 8.A.1) family.</text>
</comment>
<dbReference type="InterPro" id="IPR045800">
    <property type="entry name" value="HMBD"/>
</dbReference>
<keyword evidence="9" id="KW-1185">Reference proteome</keyword>
<dbReference type="PANTHER" id="PTHR30097:SF15">
    <property type="entry name" value="CATION EFFLUX SYSTEM PROTEIN CUSB"/>
    <property type="match status" value="1"/>
</dbReference>